<evidence type="ECO:0000313" key="4">
    <source>
        <dbReference type="Proteomes" id="UP001054252"/>
    </source>
</evidence>
<dbReference type="PANTHER" id="PTHR45966">
    <property type="entry name" value="GDSL-LIKE LIPASE/ACYLHYDROLASE"/>
    <property type="match status" value="1"/>
</dbReference>
<feature type="compositionally biased region" description="Basic and acidic residues" evidence="2">
    <location>
        <begin position="96"/>
        <end position="109"/>
    </location>
</feature>
<keyword evidence="1" id="KW-0732">Signal</keyword>
<evidence type="ECO:0000313" key="3">
    <source>
        <dbReference type="EMBL" id="GKU92776.1"/>
    </source>
</evidence>
<evidence type="ECO:0000256" key="1">
    <source>
        <dbReference type="ARBA" id="ARBA00022729"/>
    </source>
</evidence>
<accession>A0AAV5I3I0</accession>
<dbReference type="AlphaFoldDB" id="A0AAV5I3I0"/>
<name>A0AAV5I3I0_9ROSI</name>
<dbReference type="PANTHER" id="PTHR45966:SF1">
    <property type="entry name" value="GDSL ESTERASE_LIPASE 1-RELATED"/>
    <property type="match status" value="1"/>
</dbReference>
<proteinExistence type="predicted"/>
<sequence>MFPSSFLGIRILTLETITTSTPLLRLVASLMEKLLQVPHWKILSFLDLQTQLSYFKDVTKQLRQKLGDAEAKTLLSRAVYLIRHMMDEPEQTSESKANRLRNESRKKTDMSTQVDKIQYSLQTTLLKFFKALESNDYIFRLYPNSTLLQTCTKEEYVGMVIGNLTHVIKGIYKEGGRKFGLLNGGPLGCIPYAIVNELTDNGSCVEEATELAKLHNKALPLTLHELPVN</sequence>
<dbReference type="EMBL" id="BPVZ01000006">
    <property type="protein sequence ID" value="GKU92776.1"/>
    <property type="molecule type" value="Genomic_DNA"/>
</dbReference>
<gene>
    <name evidence="3" type="ORF">SLEP1_g6459</name>
</gene>
<dbReference type="InterPro" id="IPR044552">
    <property type="entry name" value="GLIP1-5/GLL25"/>
</dbReference>
<feature type="region of interest" description="Disordered" evidence="2">
    <location>
        <begin position="89"/>
        <end position="109"/>
    </location>
</feature>
<protein>
    <submittedName>
        <fullName evidence="3">Uncharacterized protein</fullName>
    </submittedName>
</protein>
<dbReference type="GO" id="GO:0016298">
    <property type="term" value="F:lipase activity"/>
    <property type="evidence" value="ECO:0007669"/>
    <property type="project" value="TreeGrafter"/>
</dbReference>
<dbReference type="Gene3D" id="3.40.50.1110">
    <property type="entry name" value="SGNH hydrolase"/>
    <property type="match status" value="1"/>
</dbReference>
<comment type="caution">
    <text evidence="3">The sequence shown here is derived from an EMBL/GenBank/DDBJ whole genome shotgun (WGS) entry which is preliminary data.</text>
</comment>
<organism evidence="3 4">
    <name type="scientific">Rubroshorea leprosula</name>
    <dbReference type="NCBI Taxonomy" id="152421"/>
    <lineage>
        <taxon>Eukaryota</taxon>
        <taxon>Viridiplantae</taxon>
        <taxon>Streptophyta</taxon>
        <taxon>Embryophyta</taxon>
        <taxon>Tracheophyta</taxon>
        <taxon>Spermatophyta</taxon>
        <taxon>Magnoliopsida</taxon>
        <taxon>eudicotyledons</taxon>
        <taxon>Gunneridae</taxon>
        <taxon>Pentapetalae</taxon>
        <taxon>rosids</taxon>
        <taxon>malvids</taxon>
        <taxon>Malvales</taxon>
        <taxon>Dipterocarpaceae</taxon>
        <taxon>Rubroshorea</taxon>
    </lineage>
</organism>
<evidence type="ECO:0000256" key="2">
    <source>
        <dbReference type="SAM" id="MobiDB-lite"/>
    </source>
</evidence>
<keyword evidence="4" id="KW-1185">Reference proteome</keyword>
<reference evidence="3 4" key="1">
    <citation type="journal article" date="2021" name="Commun. Biol.">
        <title>The genome of Shorea leprosula (Dipterocarpaceae) highlights the ecological relevance of drought in aseasonal tropical rainforests.</title>
        <authorList>
            <person name="Ng K.K.S."/>
            <person name="Kobayashi M.J."/>
            <person name="Fawcett J.A."/>
            <person name="Hatakeyama M."/>
            <person name="Paape T."/>
            <person name="Ng C.H."/>
            <person name="Ang C.C."/>
            <person name="Tnah L.H."/>
            <person name="Lee C.T."/>
            <person name="Nishiyama T."/>
            <person name="Sese J."/>
            <person name="O'Brien M.J."/>
            <person name="Copetti D."/>
            <person name="Mohd Noor M.I."/>
            <person name="Ong R.C."/>
            <person name="Putra M."/>
            <person name="Sireger I.Z."/>
            <person name="Indrioko S."/>
            <person name="Kosugi Y."/>
            <person name="Izuno A."/>
            <person name="Isagi Y."/>
            <person name="Lee S.L."/>
            <person name="Shimizu K.K."/>
        </authorList>
    </citation>
    <scope>NUCLEOTIDE SEQUENCE [LARGE SCALE GENOMIC DNA]</scope>
    <source>
        <strain evidence="3">214</strain>
    </source>
</reference>
<dbReference type="InterPro" id="IPR036514">
    <property type="entry name" value="SGNH_hydro_sf"/>
</dbReference>
<dbReference type="Proteomes" id="UP001054252">
    <property type="component" value="Unassembled WGS sequence"/>
</dbReference>